<dbReference type="AlphaFoldDB" id="A0A0D2LUM3"/>
<gene>
    <name evidence="2" type="ORF">MNEG_14661</name>
</gene>
<feature type="compositionally biased region" description="Low complexity" evidence="1">
    <location>
        <begin position="32"/>
        <end position="50"/>
    </location>
</feature>
<dbReference type="EMBL" id="KK104880">
    <property type="protein sequence ID" value="KIY93301.1"/>
    <property type="molecule type" value="Genomic_DNA"/>
</dbReference>
<evidence type="ECO:0000256" key="1">
    <source>
        <dbReference type="SAM" id="MobiDB-lite"/>
    </source>
</evidence>
<evidence type="ECO:0000313" key="3">
    <source>
        <dbReference type="Proteomes" id="UP000054498"/>
    </source>
</evidence>
<keyword evidence="3" id="KW-1185">Reference proteome</keyword>
<feature type="region of interest" description="Disordered" evidence="1">
    <location>
        <begin position="680"/>
        <end position="703"/>
    </location>
</feature>
<proteinExistence type="predicted"/>
<feature type="region of interest" description="Disordered" evidence="1">
    <location>
        <begin position="716"/>
        <end position="739"/>
    </location>
</feature>
<reference evidence="2 3" key="1">
    <citation type="journal article" date="2013" name="BMC Genomics">
        <title>Reconstruction of the lipid metabolism for the microalga Monoraphidium neglectum from its genome sequence reveals characteristics suitable for biofuel production.</title>
        <authorList>
            <person name="Bogen C."/>
            <person name="Al-Dilaimi A."/>
            <person name="Albersmeier A."/>
            <person name="Wichmann J."/>
            <person name="Grundmann M."/>
            <person name="Rupp O."/>
            <person name="Lauersen K.J."/>
            <person name="Blifernez-Klassen O."/>
            <person name="Kalinowski J."/>
            <person name="Goesmann A."/>
            <person name="Mussgnug J.H."/>
            <person name="Kruse O."/>
        </authorList>
    </citation>
    <scope>NUCLEOTIDE SEQUENCE [LARGE SCALE GENOMIC DNA]</scope>
    <source>
        <strain evidence="2 3">SAG 48.87</strain>
    </source>
</reference>
<feature type="compositionally biased region" description="Low complexity" evidence="1">
    <location>
        <begin position="725"/>
        <end position="739"/>
    </location>
</feature>
<protein>
    <submittedName>
        <fullName evidence="2">Uncharacterized protein</fullName>
    </submittedName>
</protein>
<dbReference type="KEGG" id="mng:MNEG_14661"/>
<sequence>MSGLNLTPGGSSGGGGGARTANSYTQLHVRQPEAAPADSAPAPAPAALGPAEHRAQHEAALLRLAPAAAEALAGCASALVALGDASGVRGLREWGVEALAPLWKLEAQLSEFDFEPTEGDNSGGGSGSGALAWLLGLEAQAEGRLEDTAQLLAACVANSSGGGSGGGAGSSAALGSPYVQGVLMEHLADCYAALSDWQGLRRLDDEARSQSAALEAAARVAAPAAGPREPGAPPARHAAMVAARSAAALASVRRARAAILGSWATAGAEAPVGARALSGDVGGGGGGRGADSLIGACMACVQQSQGQQRQIEQAAHLMHACEREAPTLAERCAAAAWLGAAAARPALQQLAALQLLAPMLSGPGAAQAAATAEAAAAAARALLRAPGAGLFEAAGRDGSIAGVSWGAIIGDDGELCDVNGGTSGCSAVPLADLTRLLRIVDAGAAHPRQAAAWAAPRALLQLQVAVAARRGGAATLLERTLAAAEHHLQLCAQTAAPDAARELLWLRAVGARLRPECSGGAWRAADGDQQQQLLLQRDASQDAVSRHLALLDGRWPHQINSRPEGRGLGEAGGACGGESAAALMSLAALLRRTPAAAAAPAGVDWVLAYRRAMHLLAGRRALDPPASVVAAAVEGGLSQFMPESRAAALAACAASAAACAPQQPGPWRALGDLMHDLAEGEQQVQQQQQQQQHQEQQQQQRHDDIHRLDREQQVAGLPEGGGAYHDGAPGAGAHAATGGAPTATAAERLFALAADAYCRHLATAVASTRLASPEAGLPVLLRLLRLALTCGPALAAPLRASLGRCPAAAWQALAPQLLAALAAPQGTPGSGGGEEARGLAALLLRGVAAAAPCSVLYPCVAELRAAEDSGGQ</sequence>
<evidence type="ECO:0000313" key="2">
    <source>
        <dbReference type="EMBL" id="KIY93301.1"/>
    </source>
</evidence>
<feature type="non-terminal residue" evidence="2">
    <location>
        <position position="872"/>
    </location>
</feature>
<dbReference type="GeneID" id="25732246"/>
<name>A0A0D2LUM3_9CHLO</name>
<feature type="region of interest" description="Disordered" evidence="1">
    <location>
        <begin position="1"/>
        <end position="53"/>
    </location>
</feature>
<feature type="compositionally biased region" description="Low complexity" evidence="1">
    <location>
        <begin position="682"/>
        <end position="699"/>
    </location>
</feature>
<dbReference type="STRING" id="145388.A0A0D2LUM3"/>
<dbReference type="Proteomes" id="UP000054498">
    <property type="component" value="Unassembled WGS sequence"/>
</dbReference>
<organism evidence="2 3">
    <name type="scientific">Monoraphidium neglectum</name>
    <dbReference type="NCBI Taxonomy" id="145388"/>
    <lineage>
        <taxon>Eukaryota</taxon>
        <taxon>Viridiplantae</taxon>
        <taxon>Chlorophyta</taxon>
        <taxon>core chlorophytes</taxon>
        <taxon>Chlorophyceae</taxon>
        <taxon>CS clade</taxon>
        <taxon>Sphaeropleales</taxon>
        <taxon>Selenastraceae</taxon>
        <taxon>Monoraphidium</taxon>
    </lineage>
</organism>
<accession>A0A0D2LUM3</accession>
<dbReference type="RefSeq" id="XP_013892321.1">
    <property type="nucleotide sequence ID" value="XM_014036867.1"/>
</dbReference>